<name>A0AAD5VX69_9AGAR</name>
<evidence type="ECO:0000313" key="1">
    <source>
        <dbReference type="EMBL" id="KAJ3572027.1"/>
    </source>
</evidence>
<gene>
    <name evidence="1" type="ORF">NP233_g3356</name>
</gene>
<dbReference type="EMBL" id="JANIEX010000160">
    <property type="protein sequence ID" value="KAJ3572027.1"/>
    <property type="molecule type" value="Genomic_DNA"/>
</dbReference>
<protein>
    <submittedName>
        <fullName evidence="1">Uncharacterized protein</fullName>
    </submittedName>
</protein>
<reference evidence="1" key="1">
    <citation type="submission" date="2022-07" db="EMBL/GenBank/DDBJ databases">
        <title>Genome Sequence of Leucocoprinus birnbaumii.</title>
        <authorList>
            <person name="Buettner E."/>
        </authorList>
    </citation>
    <scope>NUCLEOTIDE SEQUENCE</scope>
    <source>
        <strain evidence="1">VT141</strain>
    </source>
</reference>
<keyword evidence="2" id="KW-1185">Reference proteome</keyword>
<evidence type="ECO:0000313" key="2">
    <source>
        <dbReference type="Proteomes" id="UP001213000"/>
    </source>
</evidence>
<dbReference type="AlphaFoldDB" id="A0AAD5VX69"/>
<dbReference type="Proteomes" id="UP001213000">
    <property type="component" value="Unassembled WGS sequence"/>
</dbReference>
<accession>A0AAD5VX69</accession>
<sequence>MSASPEYITHFSFDIAFGIDVPATGQASSPHPDSHPFDTSDSFDPFVSGSICLPSPAVEAGNDLNSNQSAPAADTTHKEPVARVLLYQEPHQYPREYFFAVQNGHFSLSGSLEFVRDTKYMVDDFEIFDPWMGRFTSFPILTKWESPSEKCPFLVLKSARVSEEDCPGLFQLTQELDDAVEAYLTHRFYIDSP</sequence>
<organism evidence="1 2">
    <name type="scientific">Leucocoprinus birnbaumii</name>
    <dbReference type="NCBI Taxonomy" id="56174"/>
    <lineage>
        <taxon>Eukaryota</taxon>
        <taxon>Fungi</taxon>
        <taxon>Dikarya</taxon>
        <taxon>Basidiomycota</taxon>
        <taxon>Agaricomycotina</taxon>
        <taxon>Agaricomycetes</taxon>
        <taxon>Agaricomycetidae</taxon>
        <taxon>Agaricales</taxon>
        <taxon>Agaricineae</taxon>
        <taxon>Agaricaceae</taxon>
        <taxon>Leucocoprinus</taxon>
    </lineage>
</organism>
<comment type="caution">
    <text evidence="1">The sequence shown here is derived from an EMBL/GenBank/DDBJ whole genome shotgun (WGS) entry which is preliminary data.</text>
</comment>
<proteinExistence type="predicted"/>